<name>A0A9K3PE31_9STRA</name>
<dbReference type="PROSITE" id="PS50076">
    <property type="entry name" value="DNAJ_2"/>
    <property type="match status" value="1"/>
</dbReference>
<evidence type="ECO:0000256" key="2">
    <source>
        <dbReference type="SAM" id="Phobius"/>
    </source>
</evidence>
<dbReference type="PANTHER" id="PTHR43908:SF6">
    <property type="entry name" value="J DOMAIN-CONTAINING PROTEIN DDB_G0295729"/>
    <property type="match status" value="1"/>
</dbReference>
<keyword evidence="3" id="KW-0732">Signal</keyword>
<dbReference type="AlphaFoldDB" id="A0A9K3PE31"/>
<dbReference type="CDD" id="cd06257">
    <property type="entry name" value="DnaJ"/>
    <property type="match status" value="1"/>
</dbReference>
<organism evidence="5 6">
    <name type="scientific">Nitzschia inconspicua</name>
    <dbReference type="NCBI Taxonomy" id="303405"/>
    <lineage>
        <taxon>Eukaryota</taxon>
        <taxon>Sar</taxon>
        <taxon>Stramenopiles</taxon>
        <taxon>Ochrophyta</taxon>
        <taxon>Bacillariophyta</taxon>
        <taxon>Bacillariophyceae</taxon>
        <taxon>Bacillariophycidae</taxon>
        <taxon>Bacillariales</taxon>
        <taxon>Bacillariaceae</taxon>
        <taxon>Nitzschia</taxon>
    </lineage>
</organism>
<evidence type="ECO:0000256" key="1">
    <source>
        <dbReference type="SAM" id="Coils"/>
    </source>
</evidence>
<keyword evidence="1" id="KW-0175">Coiled coil</keyword>
<comment type="caution">
    <text evidence="5">The sequence shown here is derived from an EMBL/GenBank/DDBJ whole genome shotgun (WGS) entry which is preliminary data.</text>
</comment>
<accession>A0A9K3PE31</accession>
<dbReference type="InterPro" id="IPR051100">
    <property type="entry name" value="DnaJ_subfamily_B/C"/>
</dbReference>
<dbReference type="Pfam" id="PF00226">
    <property type="entry name" value="DnaJ"/>
    <property type="match status" value="1"/>
</dbReference>
<dbReference type="InterPro" id="IPR001623">
    <property type="entry name" value="DnaJ_domain"/>
</dbReference>
<evidence type="ECO:0000313" key="6">
    <source>
        <dbReference type="Proteomes" id="UP000693970"/>
    </source>
</evidence>
<keyword evidence="2" id="KW-1133">Transmembrane helix</keyword>
<dbReference type="GO" id="GO:0071218">
    <property type="term" value="P:cellular response to misfolded protein"/>
    <property type="evidence" value="ECO:0007669"/>
    <property type="project" value="TreeGrafter"/>
</dbReference>
<dbReference type="Proteomes" id="UP000693970">
    <property type="component" value="Unassembled WGS sequence"/>
</dbReference>
<reference evidence="5" key="1">
    <citation type="journal article" date="2021" name="Sci. Rep.">
        <title>Diploid genomic architecture of Nitzschia inconspicua, an elite biomass production diatom.</title>
        <authorList>
            <person name="Oliver A."/>
            <person name="Podell S."/>
            <person name="Pinowska A."/>
            <person name="Traller J.C."/>
            <person name="Smith S.R."/>
            <person name="McClure R."/>
            <person name="Beliaev A."/>
            <person name="Bohutskyi P."/>
            <person name="Hill E.A."/>
            <person name="Rabines A."/>
            <person name="Zheng H."/>
            <person name="Allen L.Z."/>
            <person name="Kuo A."/>
            <person name="Grigoriev I.V."/>
            <person name="Allen A.E."/>
            <person name="Hazlebeck D."/>
            <person name="Allen E.E."/>
        </authorList>
    </citation>
    <scope>NUCLEOTIDE SEQUENCE</scope>
    <source>
        <strain evidence="5">Hildebrandi</strain>
    </source>
</reference>
<evidence type="ECO:0000256" key="3">
    <source>
        <dbReference type="SAM" id="SignalP"/>
    </source>
</evidence>
<feature type="domain" description="J" evidence="4">
    <location>
        <begin position="152"/>
        <end position="243"/>
    </location>
</feature>
<dbReference type="EMBL" id="JAGRRH010000026">
    <property type="protein sequence ID" value="KAG7341684.1"/>
    <property type="molecule type" value="Genomic_DNA"/>
</dbReference>
<reference evidence="5" key="2">
    <citation type="submission" date="2021-04" db="EMBL/GenBank/DDBJ databases">
        <authorList>
            <person name="Podell S."/>
        </authorList>
    </citation>
    <scope>NUCLEOTIDE SEQUENCE</scope>
    <source>
        <strain evidence="5">Hildebrandi</strain>
    </source>
</reference>
<dbReference type="GO" id="GO:0005789">
    <property type="term" value="C:endoplasmic reticulum membrane"/>
    <property type="evidence" value="ECO:0007669"/>
    <property type="project" value="TreeGrafter"/>
</dbReference>
<feature type="chain" id="PRO_5039949981" evidence="3">
    <location>
        <begin position="31"/>
        <end position="295"/>
    </location>
</feature>
<dbReference type="GO" id="GO:0030544">
    <property type="term" value="F:Hsp70 protein binding"/>
    <property type="evidence" value="ECO:0007669"/>
    <property type="project" value="TreeGrafter"/>
</dbReference>
<proteinExistence type="predicted"/>
<keyword evidence="6" id="KW-1185">Reference proteome</keyword>
<keyword evidence="2" id="KW-0472">Membrane</keyword>
<evidence type="ECO:0000313" key="5">
    <source>
        <dbReference type="EMBL" id="KAG7341684.1"/>
    </source>
</evidence>
<keyword evidence="2" id="KW-0812">Transmembrane</keyword>
<feature type="transmembrane region" description="Helical" evidence="2">
    <location>
        <begin position="276"/>
        <end position="294"/>
    </location>
</feature>
<feature type="signal peptide" evidence="3">
    <location>
        <begin position="1"/>
        <end position="30"/>
    </location>
</feature>
<dbReference type="PANTHER" id="PTHR43908">
    <property type="entry name" value="AT29763P-RELATED"/>
    <property type="match status" value="1"/>
</dbReference>
<sequence length="295" mass="34620">MRRKQERFSLLLLTLFCASTLLLSLTTTIALEDHYSDDYVRQVIEEDQQQYYGDEYYYDEYHAEQDLYNQQQQQQQQQQNDEPTMMTEEERYLLEQERLAQEQADRIAAERERQFQAELDRMDEEQRKKALQQKKKDHRRVQQVLRAANRNDLYGVLGMRNWNLKLPAKHFQLPGSSIGFTIPGITIKETTDKDIRKQFRLKARQLHPDKNKDGRAEEAFMAAETAAAILSDPDQRQAYDQAMQQQRAQRMAANKQLVSAASKSMWQISNQVVKTAHILLGPFFTSVMILLAIII</sequence>
<feature type="coiled-coil region" evidence="1">
    <location>
        <begin position="121"/>
        <end position="151"/>
    </location>
</feature>
<evidence type="ECO:0000259" key="4">
    <source>
        <dbReference type="PROSITE" id="PS50076"/>
    </source>
</evidence>
<dbReference type="OrthoDB" id="10250354at2759"/>
<protein>
    <submittedName>
        <fullName evidence="5">Chaperone protein DnaJ</fullName>
    </submittedName>
</protein>
<gene>
    <name evidence="5" type="ORF">IV203_023637</name>
</gene>
<dbReference type="SMART" id="SM00271">
    <property type="entry name" value="DnaJ"/>
    <property type="match status" value="1"/>
</dbReference>